<feature type="compositionally biased region" description="Low complexity" evidence="1">
    <location>
        <begin position="75"/>
        <end position="114"/>
    </location>
</feature>
<proteinExistence type="predicted"/>
<protein>
    <recommendedName>
        <fullName evidence="5">TonB family protein</fullName>
    </recommendedName>
</protein>
<reference evidence="3 4" key="1">
    <citation type="submission" date="2024-10" db="EMBL/GenBank/DDBJ databases">
        <authorList>
            <person name="Ratan Roy A."/>
            <person name="Morales Sandoval P.H."/>
            <person name="De Los Santos Villalobos S."/>
            <person name="Chakraborty S."/>
            <person name="Mukherjee J."/>
        </authorList>
    </citation>
    <scope>NUCLEOTIDE SEQUENCE [LARGE SCALE GENOMIC DNA]</scope>
    <source>
        <strain evidence="3 4">S1</strain>
    </source>
</reference>
<dbReference type="Proteomes" id="UP001600165">
    <property type="component" value="Unassembled WGS sequence"/>
</dbReference>
<keyword evidence="2" id="KW-0472">Membrane</keyword>
<evidence type="ECO:0000256" key="2">
    <source>
        <dbReference type="SAM" id="Phobius"/>
    </source>
</evidence>
<keyword evidence="2" id="KW-0812">Transmembrane</keyword>
<feature type="compositionally biased region" description="Polar residues" evidence="1">
    <location>
        <begin position="218"/>
        <end position="228"/>
    </location>
</feature>
<keyword evidence="2" id="KW-1133">Transmembrane helix</keyword>
<dbReference type="EMBL" id="JBHZOL010000098">
    <property type="protein sequence ID" value="MFE4108048.1"/>
    <property type="molecule type" value="Genomic_DNA"/>
</dbReference>
<name>A0ABW6IIK8_9CYAN</name>
<keyword evidence="4" id="KW-1185">Reference proteome</keyword>
<feature type="compositionally biased region" description="Polar residues" evidence="1">
    <location>
        <begin position="140"/>
        <end position="160"/>
    </location>
</feature>
<evidence type="ECO:0000313" key="4">
    <source>
        <dbReference type="Proteomes" id="UP001600165"/>
    </source>
</evidence>
<dbReference type="RefSeq" id="WP_377967383.1">
    <property type="nucleotide sequence ID" value="NZ_JBHZOL010000098.1"/>
</dbReference>
<gene>
    <name evidence="3" type="ORF">ACFVKH_17325</name>
</gene>
<organism evidence="3 4">
    <name type="scientific">Almyronema epifaneia S1</name>
    <dbReference type="NCBI Taxonomy" id="2991925"/>
    <lineage>
        <taxon>Bacteria</taxon>
        <taxon>Bacillati</taxon>
        <taxon>Cyanobacteriota</taxon>
        <taxon>Cyanophyceae</taxon>
        <taxon>Nodosilineales</taxon>
        <taxon>Nodosilineaceae</taxon>
        <taxon>Almyronema</taxon>
        <taxon>Almyronema epifaneia</taxon>
    </lineage>
</organism>
<evidence type="ECO:0000313" key="3">
    <source>
        <dbReference type="EMBL" id="MFE4108048.1"/>
    </source>
</evidence>
<evidence type="ECO:0008006" key="5">
    <source>
        <dbReference type="Google" id="ProtNLM"/>
    </source>
</evidence>
<feature type="compositionally biased region" description="Polar residues" evidence="1">
    <location>
        <begin position="173"/>
        <end position="183"/>
    </location>
</feature>
<accession>A0ABW6IIK8</accession>
<comment type="caution">
    <text evidence="3">The sequence shown here is derived from an EMBL/GenBank/DDBJ whole genome shotgun (WGS) entry which is preliminary data.</text>
</comment>
<feature type="transmembrane region" description="Helical" evidence="2">
    <location>
        <begin position="20"/>
        <end position="43"/>
    </location>
</feature>
<sequence length="353" mass="36064">MAVSTPDALIWLRHRDPRRLWPKLIALAVLLHGLLWLLGWPIWLRSQQALTQSTQTVVPIELVATAEGASSEAIAAAGSAEEATAAAATESAASPDSQANQSASPSPSPNATEPPSDRSPAVVSGNETSGTSPERGGSTAAGNTRNSSNTGATGNDQGGTSASGGDRGRQTQEETTAGGSSAATGRETEGTEGTEGTTGDGAEVTEETTGNEDGLGTVSVNSNPTGQNTRFTTQLAVAPLPDGNDIPDILPALVNEGRQQIVLDPLQGTCDLPSPEVTQFIQTGASVALQVVVEADGRVSGAFVKNTSGSFGFDTLMRCLLVEAQVFEFYPAQSGGAAVPTDQIILQVSVTPN</sequence>
<evidence type="ECO:0000256" key="1">
    <source>
        <dbReference type="SAM" id="MobiDB-lite"/>
    </source>
</evidence>
<feature type="region of interest" description="Disordered" evidence="1">
    <location>
        <begin position="75"/>
        <end position="228"/>
    </location>
</feature>